<name>A0A1H9WDI4_9CORY</name>
<organism evidence="3 4">
    <name type="scientific">Corynebacterium cystitidis DSM 20524</name>
    <dbReference type="NCBI Taxonomy" id="1121357"/>
    <lineage>
        <taxon>Bacteria</taxon>
        <taxon>Bacillati</taxon>
        <taxon>Actinomycetota</taxon>
        <taxon>Actinomycetes</taxon>
        <taxon>Mycobacteriales</taxon>
        <taxon>Corynebacteriaceae</taxon>
        <taxon>Corynebacterium</taxon>
    </lineage>
</organism>
<evidence type="ECO:0000256" key="1">
    <source>
        <dbReference type="SAM" id="MobiDB-lite"/>
    </source>
</evidence>
<keyword evidence="2" id="KW-0732">Signal</keyword>
<dbReference type="AlphaFoldDB" id="A0A1H9WDI4"/>
<feature type="signal peptide" evidence="2">
    <location>
        <begin position="1"/>
        <end position="30"/>
    </location>
</feature>
<dbReference type="STRING" id="1121357.SAMN05661109_02677"/>
<evidence type="ECO:0000313" key="4">
    <source>
        <dbReference type="Proteomes" id="UP000198929"/>
    </source>
</evidence>
<proteinExistence type="predicted"/>
<feature type="region of interest" description="Disordered" evidence="1">
    <location>
        <begin position="88"/>
        <end position="116"/>
    </location>
</feature>
<gene>
    <name evidence="3" type="ORF">SAMN05661109_02677</name>
</gene>
<evidence type="ECO:0008006" key="5">
    <source>
        <dbReference type="Google" id="ProtNLM"/>
    </source>
</evidence>
<evidence type="ECO:0000256" key="2">
    <source>
        <dbReference type="SAM" id="SignalP"/>
    </source>
</evidence>
<feature type="chain" id="PRO_5011709479" description="Secreted protein" evidence="2">
    <location>
        <begin position="31"/>
        <end position="116"/>
    </location>
</feature>
<protein>
    <recommendedName>
        <fullName evidence="5">Secreted protein</fullName>
    </recommendedName>
</protein>
<accession>A0A1H9WDI4</accession>
<evidence type="ECO:0000313" key="3">
    <source>
        <dbReference type="EMBL" id="SES31841.1"/>
    </source>
</evidence>
<keyword evidence="4" id="KW-1185">Reference proteome</keyword>
<sequence length="116" mass="12508">MIRLLTVRTSLAFTCLLGIAAPVFSSPALAAEYNPPLPVSTTDFTAPASRVTVKCHLVRIRDSYTIGYVVGHGATKKEAMKDADRNVPRGHYKRHCNTVGGRGSGGSFSHDPELPR</sequence>
<dbReference type="EMBL" id="FOGQ01000020">
    <property type="protein sequence ID" value="SES31841.1"/>
    <property type="molecule type" value="Genomic_DNA"/>
</dbReference>
<dbReference type="Proteomes" id="UP000198929">
    <property type="component" value="Unassembled WGS sequence"/>
</dbReference>
<reference evidence="4" key="1">
    <citation type="submission" date="2016-10" db="EMBL/GenBank/DDBJ databases">
        <authorList>
            <person name="Varghese N."/>
            <person name="Submissions S."/>
        </authorList>
    </citation>
    <scope>NUCLEOTIDE SEQUENCE [LARGE SCALE GENOMIC DNA]</scope>
    <source>
        <strain evidence="4">DSM 20524</strain>
    </source>
</reference>